<accession>A0A120FPN8</accession>
<dbReference type="Proteomes" id="UP000057737">
    <property type="component" value="Unassembled WGS sequence"/>
</dbReference>
<dbReference type="EMBL" id="LNCU01000043">
    <property type="protein sequence ID" value="KWV57261.1"/>
    <property type="molecule type" value="Genomic_DNA"/>
</dbReference>
<dbReference type="AlphaFoldDB" id="A0A120FPN8"/>
<protein>
    <submittedName>
        <fullName evidence="1">Uncharacterized protein</fullName>
    </submittedName>
</protein>
<reference evidence="1 2" key="1">
    <citation type="submission" date="2015-11" db="EMBL/GenBank/DDBJ databases">
        <title>Draft Genome Sequence of the Strain BR 10303 (Bradyrhizobium sp.) isolated from nodules of Centrolobium paraense.</title>
        <authorList>
            <person name="Zelli J.E."/>
            <person name="Simoes-Araujo J.L."/>
            <person name="Barauna A.C."/>
            <person name="Silva K."/>
        </authorList>
    </citation>
    <scope>NUCLEOTIDE SEQUENCE [LARGE SCALE GENOMIC DNA]</scope>
    <source>
        <strain evidence="1 2">BR 10303</strain>
    </source>
</reference>
<keyword evidence="2" id="KW-1185">Reference proteome</keyword>
<evidence type="ECO:0000313" key="2">
    <source>
        <dbReference type="Proteomes" id="UP000057737"/>
    </source>
</evidence>
<gene>
    <name evidence="1" type="ORF">AS156_40115</name>
</gene>
<comment type="caution">
    <text evidence="1">The sequence shown here is derived from an EMBL/GenBank/DDBJ whole genome shotgun (WGS) entry which is preliminary data.</text>
</comment>
<proteinExistence type="predicted"/>
<name>A0A120FPN8_9BRAD</name>
<sequence length="72" mass="8303">MVDTGNIFRVRCVDNTLQRDMLTVGQIYEVTKVHEKDDYYELSGLGRFSRSRFEIVEPASADDDDVGEDEKK</sequence>
<dbReference type="RefSeq" id="WP_066506010.1">
    <property type="nucleotide sequence ID" value="NZ_LNCU01000043.1"/>
</dbReference>
<evidence type="ECO:0000313" key="1">
    <source>
        <dbReference type="EMBL" id="KWV57261.1"/>
    </source>
</evidence>
<dbReference type="OrthoDB" id="8241082at2"/>
<organism evidence="1 2">
    <name type="scientific">Bradyrhizobium macuxiense</name>
    <dbReference type="NCBI Taxonomy" id="1755647"/>
    <lineage>
        <taxon>Bacteria</taxon>
        <taxon>Pseudomonadati</taxon>
        <taxon>Pseudomonadota</taxon>
        <taxon>Alphaproteobacteria</taxon>
        <taxon>Hyphomicrobiales</taxon>
        <taxon>Nitrobacteraceae</taxon>
        <taxon>Bradyrhizobium</taxon>
    </lineage>
</organism>